<dbReference type="Proteomes" id="UP000664701">
    <property type="component" value="Chromosome"/>
</dbReference>
<dbReference type="InterPro" id="IPR027417">
    <property type="entry name" value="P-loop_NTPase"/>
</dbReference>
<evidence type="ECO:0000256" key="2">
    <source>
        <dbReference type="ARBA" id="ARBA00022741"/>
    </source>
</evidence>
<dbReference type="PANTHER" id="PTHR42939:SF1">
    <property type="entry name" value="ABC TRANSPORTER ATP-BINDING PROTEIN ALBC-RELATED"/>
    <property type="match status" value="1"/>
</dbReference>
<accession>A0ABZ2SQK5</accession>
<dbReference type="PANTHER" id="PTHR42939">
    <property type="entry name" value="ABC TRANSPORTER ATP-BINDING PROTEIN ALBC-RELATED"/>
    <property type="match status" value="1"/>
</dbReference>
<dbReference type="InterPro" id="IPR003593">
    <property type="entry name" value="AAA+_ATPase"/>
</dbReference>
<reference evidence="5 6" key="1">
    <citation type="submission" date="2021-03" db="EMBL/GenBank/DDBJ databases">
        <authorList>
            <person name="Gilmore M.S."/>
            <person name="Schwartzman J."/>
            <person name="Van Tyne D."/>
            <person name="Martin M."/>
            <person name="Earl A.M."/>
            <person name="Manson A.L."/>
            <person name="Straub T."/>
            <person name="Salamzade R."/>
            <person name="Saavedra J."/>
            <person name="Lebreton F."/>
            <person name="Prichula J."/>
            <person name="Schaufler K."/>
            <person name="Gaca A."/>
            <person name="Sgardioli B."/>
            <person name="Wagenaar J."/>
            <person name="Strong T."/>
        </authorList>
    </citation>
    <scope>NUCLEOTIDE SEQUENCE [LARGE SCALE GENOMIC DNA]</scope>
    <source>
        <strain evidence="5 6">DIV2402</strain>
    </source>
</reference>
<dbReference type="SMART" id="SM00382">
    <property type="entry name" value="AAA"/>
    <property type="match status" value="1"/>
</dbReference>
<keyword evidence="2" id="KW-0547">Nucleotide-binding</keyword>
<dbReference type="Gene3D" id="3.40.50.300">
    <property type="entry name" value="P-loop containing nucleotide triphosphate hydrolases"/>
    <property type="match status" value="1"/>
</dbReference>
<dbReference type="PROSITE" id="PS50893">
    <property type="entry name" value="ABC_TRANSPORTER_2"/>
    <property type="match status" value="1"/>
</dbReference>
<protein>
    <submittedName>
        <fullName evidence="5">ABC-2 type transport system ATP-binding protein</fullName>
    </submittedName>
</protein>
<keyword evidence="1" id="KW-0813">Transport</keyword>
<evidence type="ECO:0000256" key="1">
    <source>
        <dbReference type="ARBA" id="ARBA00022448"/>
    </source>
</evidence>
<sequence>MLEVKQVHVAFKNQLILKNASFTVEDSMIACLVAPNGRGKTALLNVICGLVPSKTGGIKCNGISLRSKRRAFLHQLFYVQSTEDLFGNLTVKDHLRYVKKMWQSTIDITKVLTRVELTNSQNKQIQQLSLDKKQQVLLAMAIVSDAPVLLMDEPLNGLDVEATRKFEEIFVELRGQGKTIVFASHQLDSIERVSDKLLFLKDQQILTVENMGQDVEMQYGEMYLT</sequence>
<keyword evidence="6" id="KW-1185">Reference proteome</keyword>
<keyword evidence="3 5" id="KW-0067">ATP-binding</keyword>
<reference evidence="5 6" key="2">
    <citation type="submission" date="2024-03" db="EMBL/GenBank/DDBJ databases">
        <title>The Genome Sequence of Enterococcus sp. DIV2402.</title>
        <authorList>
            <consortium name="The Broad Institute Genomics Platform"/>
            <consortium name="The Broad Institute Microbial Omics Core"/>
            <consortium name="The Broad Institute Genomic Center for Infectious Diseases"/>
            <person name="Earl A."/>
            <person name="Manson A."/>
            <person name="Gilmore M."/>
            <person name="Schwartman J."/>
            <person name="Shea T."/>
            <person name="Abouelleil A."/>
            <person name="Cao P."/>
            <person name="Chapman S."/>
            <person name="Cusick C."/>
            <person name="Young S."/>
            <person name="Neafsey D."/>
            <person name="Nusbaum C."/>
            <person name="Birren B."/>
        </authorList>
    </citation>
    <scope>NUCLEOTIDE SEQUENCE [LARGE SCALE GENOMIC DNA]</scope>
    <source>
        <strain evidence="5 6">DIV2402</strain>
    </source>
</reference>
<dbReference type="EMBL" id="CP147251">
    <property type="protein sequence ID" value="WYJ78062.1"/>
    <property type="molecule type" value="Genomic_DNA"/>
</dbReference>
<evidence type="ECO:0000259" key="4">
    <source>
        <dbReference type="PROSITE" id="PS50893"/>
    </source>
</evidence>
<evidence type="ECO:0000313" key="6">
    <source>
        <dbReference type="Proteomes" id="UP000664701"/>
    </source>
</evidence>
<evidence type="ECO:0000256" key="3">
    <source>
        <dbReference type="ARBA" id="ARBA00022840"/>
    </source>
</evidence>
<feature type="domain" description="ABC transporter" evidence="4">
    <location>
        <begin position="2"/>
        <end position="224"/>
    </location>
</feature>
<gene>
    <name evidence="5" type="ORF">DOK78_002718</name>
</gene>
<dbReference type="InterPro" id="IPR003439">
    <property type="entry name" value="ABC_transporter-like_ATP-bd"/>
</dbReference>
<dbReference type="CDD" id="cd03230">
    <property type="entry name" value="ABC_DR_subfamily_A"/>
    <property type="match status" value="1"/>
</dbReference>
<dbReference type="Pfam" id="PF00005">
    <property type="entry name" value="ABC_tran"/>
    <property type="match status" value="1"/>
</dbReference>
<organism evidence="5 6">
    <name type="scientific">Candidatus Enterococcus lowellii</name>
    <dbReference type="NCBI Taxonomy" id="2230877"/>
    <lineage>
        <taxon>Bacteria</taxon>
        <taxon>Bacillati</taxon>
        <taxon>Bacillota</taxon>
        <taxon>Bacilli</taxon>
        <taxon>Lactobacillales</taxon>
        <taxon>Enterococcaceae</taxon>
        <taxon>Enterococcus</taxon>
    </lineage>
</organism>
<proteinExistence type="predicted"/>
<dbReference type="RefSeq" id="WP_207941768.1">
    <property type="nucleotide sequence ID" value="NZ_CP147251.1"/>
</dbReference>
<dbReference type="SUPFAM" id="SSF52540">
    <property type="entry name" value="P-loop containing nucleoside triphosphate hydrolases"/>
    <property type="match status" value="1"/>
</dbReference>
<name>A0ABZ2SQK5_9ENTE</name>
<dbReference type="GO" id="GO:0005524">
    <property type="term" value="F:ATP binding"/>
    <property type="evidence" value="ECO:0007669"/>
    <property type="project" value="UniProtKB-KW"/>
</dbReference>
<evidence type="ECO:0000313" key="5">
    <source>
        <dbReference type="EMBL" id="WYJ78062.1"/>
    </source>
</evidence>
<dbReference type="InterPro" id="IPR051782">
    <property type="entry name" value="ABC_Transporter_VariousFunc"/>
</dbReference>